<evidence type="ECO:0000313" key="1">
    <source>
        <dbReference type="EMBL" id="CAH2404365.1"/>
    </source>
</evidence>
<accession>A0ABN8K233</accession>
<protein>
    <submittedName>
        <fullName evidence="1">Uncharacterized protein</fullName>
    </submittedName>
</protein>
<gene>
    <name evidence="1" type="ORF">MES5069_410032</name>
</gene>
<organism evidence="1 2">
    <name type="scientific">Mesorhizobium escarrei</name>
    <dbReference type="NCBI Taxonomy" id="666018"/>
    <lineage>
        <taxon>Bacteria</taxon>
        <taxon>Pseudomonadati</taxon>
        <taxon>Pseudomonadota</taxon>
        <taxon>Alphaproteobacteria</taxon>
        <taxon>Hyphomicrobiales</taxon>
        <taxon>Phyllobacteriaceae</taxon>
        <taxon>Mesorhizobium</taxon>
    </lineage>
</organism>
<dbReference type="Proteomes" id="UP001153050">
    <property type="component" value="Unassembled WGS sequence"/>
</dbReference>
<proteinExistence type="predicted"/>
<keyword evidence="2" id="KW-1185">Reference proteome</keyword>
<name>A0ABN8K233_9HYPH</name>
<comment type="caution">
    <text evidence="1">The sequence shown here is derived from an EMBL/GenBank/DDBJ whole genome shotgun (WGS) entry which is preliminary data.</text>
</comment>
<sequence>MQKLVTWSSRTCIISLVLTISDSPTPEVDRVVTVAFLRETLPDLFPAMRPYLSQPKRISRPNPRGELQTVEVPDLAKRHEIGKRLVQLHTQARPRRCLWSGDVLKWQGQYARW</sequence>
<dbReference type="EMBL" id="CAKXZT010000137">
    <property type="protein sequence ID" value="CAH2404365.1"/>
    <property type="molecule type" value="Genomic_DNA"/>
</dbReference>
<evidence type="ECO:0000313" key="2">
    <source>
        <dbReference type="Proteomes" id="UP001153050"/>
    </source>
</evidence>
<reference evidence="1 2" key="1">
    <citation type="submission" date="2022-03" db="EMBL/GenBank/DDBJ databases">
        <authorList>
            <person name="Brunel B."/>
        </authorList>
    </citation>
    <scope>NUCLEOTIDE SEQUENCE [LARGE SCALE GENOMIC DNA]</scope>
    <source>
        <strain evidence="1">STM5069sample</strain>
    </source>
</reference>